<protein>
    <submittedName>
        <fullName evidence="2">Uncharacterized protein</fullName>
    </submittedName>
</protein>
<evidence type="ECO:0000256" key="1">
    <source>
        <dbReference type="SAM" id="MobiDB-lite"/>
    </source>
</evidence>
<evidence type="ECO:0000313" key="3">
    <source>
        <dbReference type="Proteomes" id="UP000256964"/>
    </source>
</evidence>
<feature type="region of interest" description="Disordered" evidence="1">
    <location>
        <begin position="109"/>
        <end position="131"/>
    </location>
</feature>
<dbReference type="EMBL" id="KZ857453">
    <property type="protein sequence ID" value="RDX44202.1"/>
    <property type="molecule type" value="Genomic_DNA"/>
</dbReference>
<reference evidence="2 3" key="1">
    <citation type="journal article" date="2018" name="Biotechnol. Biofuels">
        <title>Integrative visual omics of the white-rot fungus Polyporus brumalis exposes the biotechnological potential of its oxidative enzymes for delignifying raw plant biomass.</title>
        <authorList>
            <person name="Miyauchi S."/>
            <person name="Rancon A."/>
            <person name="Drula E."/>
            <person name="Hage H."/>
            <person name="Chaduli D."/>
            <person name="Favel A."/>
            <person name="Grisel S."/>
            <person name="Henrissat B."/>
            <person name="Herpoel-Gimbert I."/>
            <person name="Ruiz-Duenas F.J."/>
            <person name="Chevret D."/>
            <person name="Hainaut M."/>
            <person name="Lin J."/>
            <person name="Wang M."/>
            <person name="Pangilinan J."/>
            <person name="Lipzen A."/>
            <person name="Lesage-Meessen L."/>
            <person name="Navarro D."/>
            <person name="Riley R."/>
            <person name="Grigoriev I.V."/>
            <person name="Zhou S."/>
            <person name="Raouche S."/>
            <person name="Rosso M.N."/>
        </authorList>
    </citation>
    <scope>NUCLEOTIDE SEQUENCE [LARGE SCALE GENOMIC DNA]</scope>
    <source>
        <strain evidence="2 3">BRFM 1820</strain>
    </source>
</reference>
<organism evidence="2 3">
    <name type="scientific">Lentinus brumalis</name>
    <dbReference type="NCBI Taxonomy" id="2498619"/>
    <lineage>
        <taxon>Eukaryota</taxon>
        <taxon>Fungi</taxon>
        <taxon>Dikarya</taxon>
        <taxon>Basidiomycota</taxon>
        <taxon>Agaricomycotina</taxon>
        <taxon>Agaricomycetes</taxon>
        <taxon>Polyporales</taxon>
        <taxon>Polyporaceae</taxon>
        <taxon>Lentinus</taxon>
    </lineage>
</organism>
<accession>A0A371CV95</accession>
<dbReference type="Proteomes" id="UP000256964">
    <property type="component" value="Unassembled WGS sequence"/>
</dbReference>
<proteinExistence type="predicted"/>
<name>A0A371CV95_9APHY</name>
<keyword evidence="3" id="KW-1185">Reference proteome</keyword>
<sequence length="168" mass="18583">MTRMCSRRPVDPEKTVPLGVLARTIQYQTLGCLPPTKIHRCELRVLLYFESVVDFSSCTRRRTGVGLGSPGASPSRSEIQRPAITLTRPYICARAAIVNDVDEAASHLSTGPHECRARPSKRCPTRPGVSPPGQWLGHEASMYKLRCEPCRLRQFMMIVFHGLGPAPG</sequence>
<dbReference type="AlphaFoldDB" id="A0A371CV95"/>
<evidence type="ECO:0000313" key="2">
    <source>
        <dbReference type="EMBL" id="RDX44202.1"/>
    </source>
</evidence>
<gene>
    <name evidence="2" type="ORF">OH76DRAFT_1110977</name>
</gene>